<evidence type="ECO:0000259" key="2">
    <source>
        <dbReference type="PROSITE" id="PS50888"/>
    </source>
</evidence>
<dbReference type="Gene3D" id="4.10.280.10">
    <property type="entry name" value="Helix-loop-helix DNA-binding domain"/>
    <property type="match status" value="1"/>
</dbReference>
<feature type="domain" description="BHLH" evidence="2">
    <location>
        <begin position="70"/>
        <end position="122"/>
    </location>
</feature>
<reference evidence="3" key="2">
    <citation type="submission" date="2025-09" db="UniProtKB">
        <authorList>
            <consortium name="Ensembl"/>
        </authorList>
    </citation>
    <scope>IDENTIFICATION</scope>
</reference>
<dbReference type="AlphaFoldDB" id="A0A671KCM2"/>
<evidence type="ECO:0000256" key="1">
    <source>
        <dbReference type="SAM" id="MobiDB-lite"/>
    </source>
</evidence>
<dbReference type="InterPro" id="IPR036638">
    <property type="entry name" value="HLH_DNA-bd_sf"/>
</dbReference>
<dbReference type="GO" id="GO:0000981">
    <property type="term" value="F:DNA-binding transcription factor activity, RNA polymerase II-specific"/>
    <property type="evidence" value="ECO:0007669"/>
    <property type="project" value="TreeGrafter"/>
</dbReference>
<dbReference type="Proteomes" id="UP000472260">
    <property type="component" value="Unassembled WGS sequence"/>
</dbReference>
<dbReference type="PANTHER" id="PTHR23349:SF10">
    <property type="entry name" value="CLASS A BASIC HELIX-LOOP-HELIX PROTEIN 9"/>
    <property type="match status" value="1"/>
</dbReference>
<sequence>MQNGSPEAGLETLTIEDPFWLEDCPLGEDDDCSSESPAKIRSECSVSSSPSDTEGFKAAKRHTRPKRSKARRVAANIRERKRILDYNQAFNALRTVLKHDLSGKRLSKIATLRLAIHHISTLSLCLWTQSDAEAHAPPCAHMECYRQPEDNISLPKETGTFQEPMENYIPHQPEPLAVSPEIPGILYQDISISVPSPHYSHCATNSKVHVSHGRYSRHWEDQSSDYYSEGAGYQHGMRVTCHQNHMDTYADSANGLDAGLPSISWIPEIPEYTLTKFSHARIMLKSISNL</sequence>
<accession>A0A671KCM2</accession>
<dbReference type="CDD" id="cd18912">
    <property type="entry name" value="bHLH_TS_bHLHa9"/>
    <property type="match status" value="1"/>
</dbReference>
<dbReference type="GO" id="GO:0046983">
    <property type="term" value="F:protein dimerization activity"/>
    <property type="evidence" value="ECO:0007669"/>
    <property type="project" value="InterPro"/>
</dbReference>
<dbReference type="PROSITE" id="PS50888">
    <property type="entry name" value="BHLH"/>
    <property type="match status" value="1"/>
</dbReference>
<dbReference type="Ensembl" id="ENSSANT00000004987.1">
    <property type="protein sequence ID" value="ENSSANP00000004638.1"/>
    <property type="gene ID" value="ENSSANG00000002519.1"/>
</dbReference>
<dbReference type="GO" id="GO:0000977">
    <property type="term" value="F:RNA polymerase II transcription regulatory region sequence-specific DNA binding"/>
    <property type="evidence" value="ECO:0007669"/>
    <property type="project" value="TreeGrafter"/>
</dbReference>
<organism evidence="3 4">
    <name type="scientific">Sinocyclocheilus anshuiensis</name>
    <dbReference type="NCBI Taxonomy" id="1608454"/>
    <lineage>
        <taxon>Eukaryota</taxon>
        <taxon>Metazoa</taxon>
        <taxon>Chordata</taxon>
        <taxon>Craniata</taxon>
        <taxon>Vertebrata</taxon>
        <taxon>Euteleostomi</taxon>
        <taxon>Actinopterygii</taxon>
        <taxon>Neopterygii</taxon>
        <taxon>Teleostei</taxon>
        <taxon>Ostariophysi</taxon>
        <taxon>Cypriniformes</taxon>
        <taxon>Cyprinidae</taxon>
        <taxon>Cyprininae</taxon>
        <taxon>Sinocyclocheilus</taxon>
    </lineage>
</organism>
<proteinExistence type="predicted"/>
<protein>
    <recommendedName>
        <fullName evidence="2">BHLH domain-containing protein</fullName>
    </recommendedName>
</protein>
<name>A0A671KCM2_9TELE</name>
<keyword evidence="4" id="KW-1185">Reference proteome</keyword>
<dbReference type="Pfam" id="PF00010">
    <property type="entry name" value="HLH"/>
    <property type="match status" value="1"/>
</dbReference>
<dbReference type="PANTHER" id="PTHR23349">
    <property type="entry name" value="BASIC HELIX-LOOP-HELIX TRANSCRIPTION FACTOR, TWIST"/>
    <property type="match status" value="1"/>
</dbReference>
<dbReference type="SMART" id="SM00353">
    <property type="entry name" value="HLH"/>
    <property type="match status" value="1"/>
</dbReference>
<evidence type="ECO:0000313" key="3">
    <source>
        <dbReference type="Ensembl" id="ENSSANP00000004638.1"/>
    </source>
</evidence>
<reference evidence="3" key="1">
    <citation type="submission" date="2025-08" db="UniProtKB">
        <authorList>
            <consortium name="Ensembl"/>
        </authorList>
    </citation>
    <scope>IDENTIFICATION</scope>
</reference>
<feature type="compositionally biased region" description="Basic residues" evidence="1">
    <location>
        <begin position="58"/>
        <end position="69"/>
    </location>
</feature>
<dbReference type="SUPFAM" id="SSF47459">
    <property type="entry name" value="HLH, helix-loop-helix DNA-binding domain"/>
    <property type="match status" value="1"/>
</dbReference>
<dbReference type="InterPro" id="IPR050283">
    <property type="entry name" value="E-box_TF_Regulators"/>
</dbReference>
<dbReference type="InterPro" id="IPR011598">
    <property type="entry name" value="bHLH_dom"/>
</dbReference>
<evidence type="ECO:0000313" key="4">
    <source>
        <dbReference type="Proteomes" id="UP000472260"/>
    </source>
</evidence>
<feature type="region of interest" description="Disordered" evidence="1">
    <location>
        <begin position="26"/>
        <end position="69"/>
    </location>
</feature>
<dbReference type="GO" id="GO:0032502">
    <property type="term" value="P:developmental process"/>
    <property type="evidence" value="ECO:0007669"/>
    <property type="project" value="TreeGrafter"/>
</dbReference>